<reference evidence="1" key="1">
    <citation type="journal article" date="2014" name="Front. Microbiol.">
        <title>High frequency of phylogenetically diverse reductive dehalogenase-homologous genes in deep subseafloor sedimentary metagenomes.</title>
        <authorList>
            <person name="Kawai M."/>
            <person name="Futagami T."/>
            <person name="Toyoda A."/>
            <person name="Takaki Y."/>
            <person name="Nishi S."/>
            <person name="Hori S."/>
            <person name="Arai W."/>
            <person name="Tsubouchi T."/>
            <person name="Morono Y."/>
            <person name="Uchiyama I."/>
            <person name="Ito T."/>
            <person name="Fujiyama A."/>
            <person name="Inagaki F."/>
            <person name="Takami H."/>
        </authorList>
    </citation>
    <scope>NUCLEOTIDE SEQUENCE</scope>
    <source>
        <strain evidence="1">Expedition CK06-06</strain>
    </source>
</reference>
<dbReference type="SUPFAM" id="SSF82171">
    <property type="entry name" value="DPP6 N-terminal domain-like"/>
    <property type="match status" value="1"/>
</dbReference>
<evidence type="ECO:0000313" key="1">
    <source>
        <dbReference type="EMBL" id="GAI30848.1"/>
    </source>
</evidence>
<gene>
    <name evidence="1" type="ORF">S06H3_32671</name>
</gene>
<dbReference type="AlphaFoldDB" id="X1MHU3"/>
<accession>X1MHU3</accession>
<dbReference type="Gene3D" id="2.120.10.30">
    <property type="entry name" value="TolB, C-terminal domain"/>
    <property type="match status" value="1"/>
</dbReference>
<dbReference type="InterPro" id="IPR011659">
    <property type="entry name" value="WD40"/>
</dbReference>
<dbReference type="InterPro" id="IPR011042">
    <property type="entry name" value="6-blade_b-propeller_TolB-like"/>
</dbReference>
<organism evidence="1">
    <name type="scientific">marine sediment metagenome</name>
    <dbReference type="NCBI Taxonomy" id="412755"/>
    <lineage>
        <taxon>unclassified sequences</taxon>
        <taxon>metagenomes</taxon>
        <taxon>ecological metagenomes</taxon>
    </lineage>
</organism>
<sequence length="155" mass="17509">MLRCSYFLNSLQVSMIQILKLTGRFFRSSLQSEFDKWINSIVWSPNGKLIAYLTGEREPPNKKELTVIDVDSGTSRIVGEVPQANAHVELAWSPDSKRIAFNEFSIDKPSQLIKIISVDDGSIQDIETGLVDRHIVHLDWSPDGKTFVFAGWKEG</sequence>
<name>X1MHU3_9ZZZZ</name>
<protein>
    <recommendedName>
        <fullName evidence="2">Dipeptidylpeptidase IV N-terminal domain-containing protein</fullName>
    </recommendedName>
</protein>
<dbReference type="Pfam" id="PF07676">
    <property type="entry name" value="PD40"/>
    <property type="match status" value="2"/>
</dbReference>
<proteinExistence type="predicted"/>
<feature type="non-terminal residue" evidence="1">
    <location>
        <position position="155"/>
    </location>
</feature>
<evidence type="ECO:0008006" key="2">
    <source>
        <dbReference type="Google" id="ProtNLM"/>
    </source>
</evidence>
<dbReference type="EMBL" id="BARV01019443">
    <property type="protein sequence ID" value="GAI30848.1"/>
    <property type="molecule type" value="Genomic_DNA"/>
</dbReference>
<comment type="caution">
    <text evidence="1">The sequence shown here is derived from an EMBL/GenBank/DDBJ whole genome shotgun (WGS) entry which is preliminary data.</text>
</comment>